<reference evidence="1 2" key="1">
    <citation type="submission" date="2019-05" db="EMBL/GenBank/DDBJ databases">
        <authorList>
            <person name="Feith S.L."/>
            <person name="Clifford K.A."/>
            <person name="Elmore F.L."/>
            <person name="Knight M.S."/>
            <person name="Le K."/>
            <person name="Lobaina D."/>
            <person name="Nougues D."/>
            <person name="Salama A."/>
            <person name="Stoeber S.D."/>
            <person name="Sweeney K.J."/>
            <person name="Truong T.G."/>
            <person name="Alvaro L.E."/>
            <person name="Isern S."/>
            <person name="Michael S.F."/>
            <person name="Monti D.L."/>
            <person name="Garlena R.A."/>
            <person name="Russell D.A."/>
            <person name="Pope W.H."/>
            <person name="Jacobs-Sera D."/>
            <person name="Hatfull G.F."/>
        </authorList>
    </citation>
    <scope>NUCLEOTIDE SEQUENCE [LARGE SCALE GENOMIC DNA]</scope>
</reference>
<evidence type="ECO:0000313" key="2">
    <source>
        <dbReference type="Proteomes" id="UP000317864"/>
    </source>
</evidence>
<sequence length="111" mass="11872">MTETQPTTGPTAETTTKLARLTRANTLALAEAVTRGYLPDTVDVGTTVATFPGTPGEALALLDIARQALARDHGTRGHPVASIPAVRRRIIATDGFEYADYHRAAARLKHH</sequence>
<keyword evidence="2" id="KW-1185">Reference proteome</keyword>
<accession>A0A4Y6EMD8</accession>
<dbReference type="KEGG" id="vg:65121056"/>
<organism evidence="1 2">
    <name type="scientific">Gordonia Phage Lollipop1437</name>
    <dbReference type="NCBI Taxonomy" id="2588505"/>
    <lineage>
        <taxon>Viruses</taxon>
        <taxon>Duplodnaviria</taxon>
        <taxon>Heunggongvirae</taxon>
        <taxon>Uroviricota</taxon>
        <taxon>Caudoviricetes</taxon>
        <taxon>Zierdtviridae</taxon>
        <taxon>Emilbogenvirinae</taxon>
        <taxon>Skysandvirus</taxon>
        <taxon>Skysandvirus lollipop1437</taxon>
    </lineage>
</organism>
<dbReference type="Proteomes" id="UP000317864">
    <property type="component" value="Segment"/>
</dbReference>
<dbReference type="EMBL" id="MK977699">
    <property type="protein sequence ID" value="QDF19197.1"/>
    <property type="molecule type" value="Genomic_DNA"/>
</dbReference>
<protein>
    <submittedName>
        <fullName evidence="1">Uncharacterized protein</fullName>
    </submittedName>
</protein>
<dbReference type="RefSeq" id="YP_010103200.1">
    <property type="nucleotide sequence ID" value="NC_055806.1"/>
</dbReference>
<proteinExistence type="predicted"/>
<name>A0A4Y6EMD8_9CAUD</name>
<gene>
    <name evidence="1" type="primary">93</name>
    <name evidence="1" type="ORF">SEA_LOLLIPOP1437_93</name>
</gene>
<evidence type="ECO:0000313" key="1">
    <source>
        <dbReference type="EMBL" id="QDF19197.1"/>
    </source>
</evidence>
<dbReference type="GeneID" id="65121056"/>